<dbReference type="OrthoDB" id="9774900at2"/>
<keyword evidence="4" id="KW-0472">Membrane</keyword>
<feature type="region of interest" description="Disordered" evidence="5">
    <location>
        <begin position="1"/>
        <end position="26"/>
    </location>
</feature>
<dbReference type="AlphaFoldDB" id="A0A2T4UIF8"/>
<evidence type="ECO:0000256" key="1">
    <source>
        <dbReference type="ARBA" id="ARBA00004167"/>
    </source>
</evidence>
<dbReference type="Pfam" id="PF04228">
    <property type="entry name" value="Zn_peptidase"/>
    <property type="match status" value="1"/>
</dbReference>
<evidence type="ECO:0000256" key="5">
    <source>
        <dbReference type="SAM" id="MobiDB-lite"/>
    </source>
</evidence>
<evidence type="ECO:0000313" key="6">
    <source>
        <dbReference type="EMBL" id="PTL59021.1"/>
    </source>
</evidence>
<keyword evidence="2" id="KW-0812">Transmembrane</keyword>
<dbReference type="PANTHER" id="PTHR30168">
    <property type="entry name" value="PUTATIVE MEMBRANE PROTEIN YPFJ"/>
    <property type="match status" value="1"/>
</dbReference>
<evidence type="ECO:0000313" key="7">
    <source>
        <dbReference type="Proteomes" id="UP000240739"/>
    </source>
</evidence>
<evidence type="ECO:0000256" key="2">
    <source>
        <dbReference type="ARBA" id="ARBA00022692"/>
    </source>
</evidence>
<gene>
    <name evidence="6" type="ORF">C7Y72_04840</name>
</gene>
<dbReference type="GO" id="GO:0016020">
    <property type="term" value="C:membrane"/>
    <property type="evidence" value="ECO:0007669"/>
    <property type="project" value="UniProtKB-SubCell"/>
</dbReference>
<evidence type="ECO:0008006" key="8">
    <source>
        <dbReference type="Google" id="ProtNLM"/>
    </source>
</evidence>
<keyword evidence="3" id="KW-1133">Transmembrane helix</keyword>
<dbReference type="InterPro" id="IPR007343">
    <property type="entry name" value="Uncharacterised_pept_Zn_put"/>
</dbReference>
<proteinExistence type="predicted"/>
<evidence type="ECO:0000256" key="4">
    <source>
        <dbReference type="ARBA" id="ARBA00023136"/>
    </source>
</evidence>
<reference evidence="6 7" key="1">
    <citation type="submission" date="2018-03" db="EMBL/GenBank/DDBJ databases">
        <title>Aquarubrobacter algicola gen. nov., sp. nov., a novel actinobacterium isolated from shallow eutrophic lake during the end of cyanobacterial harmful algal blooms.</title>
        <authorList>
            <person name="Chun S.J."/>
        </authorList>
    </citation>
    <scope>NUCLEOTIDE SEQUENCE [LARGE SCALE GENOMIC DNA]</scope>
    <source>
        <strain evidence="6 7">Seoho-28</strain>
    </source>
</reference>
<dbReference type="EMBL" id="PYYB01000001">
    <property type="protein sequence ID" value="PTL59021.1"/>
    <property type="molecule type" value="Genomic_DNA"/>
</dbReference>
<protein>
    <recommendedName>
        <fullName evidence="8">Metalloprotease</fullName>
    </recommendedName>
</protein>
<dbReference type="RefSeq" id="WP_107567457.1">
    <property type="nucleotide sequence ID" value="NZ_PYYB01000001.1"/>
</dbReference>
<dbReference type="PANTHER" id="PTHR30168:SF0">
    <property type="entry name" value="INNER MEMBRANE PROTEIN"/>
    <property type="match status" value="1"/>
</dbReference>
<name>A0A2T4UIF8_9ACTN</name>
<sequence length="300" mass="32144">MRWSPGKRSGNLRDRRASTGGGGIPLPGKLGGGLGTIIVIIVALLVGTGGDGGSTGSGGGALGEILEQLGGPTVPAATDDALDADAPDPERRQVDFVSFVLDDVQGVWREQFRRSGEQYRDATLELFRGRTSTACGTGTSDTGPFYCPPDQGVYIDLGFFRELSDRFGAPGDFAQAYVIAHEIGHHVQNLLGIDEQVRARSEREPDRENDLSIRQELQADCFAGVWGHAAYTRELLESGDLEEGLAAAESVGDDRIQEAAGADVNPETWTHGSAAQRQTWFRRGYDSGDPERCDTFSADL</sequence>
<dbReference type="Proteomes" id="UP000240739">
    <property type="component" value="Unassembled WGS sequence"/>
</dbReference>
<accession>A0A2T4UIF8</accession>
<organism evidence="6 7">
    <name type="scientific">Paraconexibacter algicola</name>
    <dbReference type="NCBI Taxonomy" id="2133960"/>
    <lineage>
        <taxon>Bacteria</taxon>
        <taxon>Bacillati</taxon>
        <taxon>Actinomycetota</taxon>
        <taxon>Thermoleophilia</taxon>
        <taxon>Solirubrobacterales</taxon>
        <taxon>Paraconexibacteraceae</taxon>
        <taxon>Paraconexibacter</taxon>
    </lineage>
</organism>
<keyword evidence="7" id="KW-1185">Reference proteome</keyword>
<comment type="caution">
    <text evidence="6">The sequence shown here is derived from an EMBL/GenBank/DDBJ whole genome shotgun (WGS) entry which is preliminary data.</text>
</comment>
<comment type="subcellular location">
    <subcellularLocation>
        <location evidence="1">Membrane</location>
        <topology evidence="1">Single-pass membrane protein</topology>
    </subcellularLocation>
</comment>
<evidence type="ECO:0000256" key="3">
    <source>
        <dbReference type="ARBA" id="ARBA00022989"/>
    </source>
</evidence>